<evidence type="ECO:0000313" key="3">
    <source>
        <dbReference type="EMBL" id="AIH04351.1"/>
    </source>
</evidence>
<keyword evidence="1" id="KW-0175">Coiled coil</keyword>
<organism evidence="3 4">
    <name type="scientific">Thermodesulfobacterium commune DSM 2178</name>
    <dbReference type="NCBI Taxonomy" id="289377"/>
    <lineage>
        <taxon>Bacteria</taxon>
        <taxon>Pseudomonadati</taxon>
        <taxon>Thermodesulfobacteriota</taxon>
        <taxon>Thermodesulfobacteria</taxon>
        <taxon>Thermodesulfobacteriales</taxon>
        <taxon>Thermodesulfobacteriaceae</taxon>
        <taxon>Thermodesulfobacterium</taxon>
    </lineage>
</organism>
<dbReference type="Gene3D" id="1.10.287.510">
    <property type="entry name" value="Helix hairpin bin"/>
    <property type="match status" value="1"/>
</dbReference>
<dbReference type="GO" id="GO:0016887">
    <property type="term" value="F:ATP hydrolysis activity"/>
    <property type="evidence" value="ECO:0007669"/>
    <property type="project" value="InterPro"/>
</dbReference>
<dbReference type="Pfam" id="PF13476">
    <property type="entry name" value="AAA_23"/>
    <property type="match status" value="1"/>
</dbReference>
<name>A0A075WTZ9_9BACT</name>
<feature type="coiled-coil region" evidence="1">
    <location>
        <begin position="575"/>
        <end position="693"/>
    </location>
</feature>
<gene>
    <name evidence="3" type="ORF">HL41_06195</name>
</gene>
<sequence length="1000" mass="116848">MRPLFLSIKGFGPYLDVKISEQDFKKLNDSRLFLISGEIGAGKTTLFDAIVYALYGTTTIEKRDPKALVSHLVQHQANLLPEIEFKFFLDGKEYRIIRRLPFKEKGKKLSLWIEGKFFSDKEKEVNSKIQSLIGLNAEQFKKVFLIPQGEYRKILLAEKKEREELFKIIFDTFLFAELEEFFKLSLKELQNQIKSNLDRENQIKKLANINELKELEDQIKETKKNLSTLEAEVKNLTKERETLSQEISTKQTLLSDLKTFREVLQGLENLFALENEIKQKENRLELLNTVKDYLPFYEDFKKFKQEIWKVRFKIKDLSAKKIKLSAVLNTLSQNLSQVLSQIPEIEDLKLKVKELKQLEEKLKEKTALEISVDQLSKEVQSKDEEIFSIREEIKKLKQLLEENSEKLNLLLKIQSWLNEEKQIRQLLEKFTKLNHFLSKKPELENKVANLSTEIEKLEKQKQEFEVKNLALTVAKALEEGKPCPVCGSTSHPSPITDKNFTEELNNLEKILTEKKRDFEHYKTQFQTLEIRIDTLQTELSPYQEEELKEKLAQIEAQKSAYPELVSQYQKNPMIIKILEGKIKEQKNILSKKETEEKDLSLALENQRKKLLLSKGRLEELTNSLKALLTEEISLEALKRKIVTEEKKITEFETQKTDLEKQINSLTNQKTAIEQDLKNQKEFLQHLLTNYKAKVFKLLPLKRQKIINRWDEFEELKPEIGKIQTLEAEIKDFYQKKERLTAEKEKLTQKLESLGLKNLEEIEAQLEVISQNLEALTQKKERLELTFKRLNQEIGIAYQKLEQLEGYLKEYQELGKERERLEKRFGFLSKLCDLISGKNPKGISFHSFVVSMFARTIFQRANEYLKEFSFGRYTFVEDMFLQKNVSIEVFDVYTGTKREVKTLSGGESFIATLALALGTSDVITYLFKTKPFESLFIDEGFGSLDEKTLEKVITILLGLSEKSGRIIGVISHLEYMKEVFPLVLEVVKDRSLGSKIRLIQK</sequence>
<feature type="coiled-coil region" evidence="1">
    <location>
        <begin position="186"/>
        <end position="290"/>
    </location>
</feature>
<dbReference type="AlphaFoldDB" id="A0A075WTZ9"/>
<dbReference type="PANTHER" id="PTHR32114:SF2">
    <property type="entry name" value="ABC TRANSPORTER ABCH.3"/>
    <property type="match status" value="1"/>
</dbReference>
<proteinExistence type="predicted"/>
<evidence type="ECO:0000313" key="4">
    <source>
        <dbReference type="Proteomes" id="UP000028481"/>
    </source>
</evidence>
<dbReference type="Pfam" id="PF13558">
    <property type="entry name" value="SbcC_Walker_B"/>
    <property type="match status" value="1"/>
</dbReference>
<dbReference type="SUPFAM" id="SSF75712">
    <property type="entry name" value="Rad50 coiled-coil Zn hook"/>
    <property type="match status" value="1"/>
</dbReference>
<feature type="coiled-coil region" evidence="1">
    <location>
        <begin position="440"/>
        <end position="538"/>
    </location>
</feature>
<dbReference type="SUPFAM" id="SSF52540">
    <property type="entry name" value="P-loop containing nucleoside triphosphate hydrolases"/>
    <property type="match status" value="1"/>
</dbReference>
<dbReference type="InterPro" id="IPR038729">
    <property type="entry name" value="Rad50/SbcC_AAA"/>
</dbReference>
<dbReference type="Gene3D" id="3.40.50.300">
    <property type="entry name" value="P-loop containing nucleotide triphosphate hydrolases"/>
    <property type="match status" value="2"/>
</dbReference>
<dbReference type="GO" id="GO:0006302">
    <property type="term" value="P:double-strand break repair"/>
    <property type="evidence" value="ECO:0007669"/>
    <property type="project" value="InterPro"/>
</dbReference>
<dbReference type="HOGENOM" id="CLU_004785_2_1_0"/>
<feature type="coiled-coil region" evidence="1">
    <location>
        <begin position="722"/>
        <end position="823"/>
    </location>
</feature>
<keyword evidence="4" id="KW-1185">Reference proteome</keyword>
<dbReference type="EMBL" id="CP008796">
    <property type="protein sequence ID" value="AIH04351.1"/>
    <property type="molecule type" value="Genomic_DNA"/>
</dbReference>
<dbReference type="PaxDb" id="289377-HL41_06195"/>
<accession>A0A075WTZ9</accession>
<dbReference type="eggNOG" id="COG0419">
    <property type="taxonomic scope" value="Bacteria"/>
</dbReference>
<protein>
    <recommendedName>
        <fullName evidence="2">Rad50/SbcC-type AAA domain-containing protein</fullName>
    </recommendedName>
</protein>
<feature type="domain" description="Rad50/SbcC-type AAA" evidence="2">
    <location>
        <begin position="6"/>
        <end position="233"/>
    </location>
</feature>
<dbReference type="InterPro" id="IPR027417">
    <property type="entry name" value="P-loop_NTPase"/>
</dbReference>
<dbReference type="STRING" id="289377.HL41_06195"/>
<dbReference type="KEGG" id="tcm:HL41_06195"/>
<reference evidence="3 4" key="1">
    <citation type="journal article" date="2015" name="Genome Announc.">
        <title>Genome Sequence of a Sulfate-Reducing Thermophilic Bacterium, Thermodesulfobacterium commune DSM 2178T (Phylum Thermodesulfobacteria).</title>
        <authorList>
            <person name="Bhatnagar S."/>
            <person name="Badger J.H."/>
            <person name="Madupu R."/>
            <person name="Khouri H.M."/>
            <person name="O'Connor E.M."/>
            <person name="Robb F.T."/>
            <person name="Ward N.L."/>
            <person name="Eisen J.A."/>
        </authorList>
    </citation>
    <scope>NUCLEOTIDE SEQUENCE [LARGE SCALE GENOMIC DNA]</scope>
    <source>
        <strain evidence="3 4">DSM 2178</strain>
    </source>
</reference>
<evidence type="ECO:0000256" key="1">
    <source>
        <dbReference type="SAM" id="Coils"/>
    </source>
</evidence>
<dbReference type="Proteomes" id="UP000028481">
    <property type="component" value="Chromosome"/>
</dbReference>
<dbReference type="RefSeq" id="WP_038060133.1">
    <property type="nucleotide sequence ID" value="NZ_CP008796.1"/>
</dbReference>
<feature type="coiled-coil region" evidence="1">
    <location>
        <begin position="345"/>
        <end position="413"/>
    </location>
</feature>
<dbReference type="OrthoDB" id="9795626at2"/>
<dbReference type="PANTHER" id="PTHR32114">
    <property type="entry name" value="ABC TRANSPORTER ABCH.3"/>
    <property type="match status" value="1"/>
</dbReference>
<evidence type="ECO:0000259" key="2">
    <source>
        <dbReference type="Pfam" id="PF13476"/>
    </source>
</evidence>